<dbReference type="GO" id="GO:0016829">
    <property type="term" value="F:lyase activity"/>
    <property type="evidence" value="ECO:0007669"/>
    <property type="project" value="UniProtKB-KW"/>
</dbReference>
<gene>
    <name evidence="2" type="ORF">OESDEN_01110</name>
</gene>
<dbReference type="GO" id="GO:0006635">
    <property type="term" value="P:fatty acid beta-oxidation"/>
    <property type="evidence" value="ECO:0007669"/>
    <property type="project" value="TreeGrafter"/>
</dbReference>
<dbReference type="InterPro" id="IPR029045">
    <property type="entry name" value="ClpP/crotonase-like_dom_sf"/>
</dbReference>
<keyword evidence="3" id="KW-1185">Reference proteome</keyword>
<keyword evidence="1" id="KW-0456">Lyase</keyword>
<dbReference type="EMBL" id="KN549262">
    <property type="protein sequence ID" value="KHJ98901.1"/>
    <property type="molecule type" value="Genomic_DNA"/>
</dbReference>
<accession>A0A0B1TS00</accession>
<dbReference type="AlphaFoldDB" id="A0A0B1TS00"/>
<evidence type="ECO:0000256" key="1">
    <source>
        <dbReference type="ARBA" id="ARBA00023239"/>
    </source>
</evidence>
<sequence>MLGAKSAVQSLQQLDPDLAKALHRWTGGSVELTVCGDIARLQLNRPDKSNCLSGEMMIQLRERTEELSSISGAGVLVVEGIGRSFCSGADLGMVNEVSTATLGCAVLQFMSASLANIHSSPLVSVARVHGHCVGGGQEIAACCDLRFAHKDAKIGFLQARMGIIPTWGGATYLPSIVGRSAALRLMTTAPILTAQEAKDLGFVDVIYDEEEEFESLIASMTKHGAEVCKAQKAMLNALGKGEEAELGVFISFNVLVCWRFVMQVFTAVVRSVWGKPDQKAAIQRQMNAVMRKKS</sequence>
<organism evidence="2 3">
    <name type="scientific">Oesophagostomum dentatum</name>
    <name type="common">Nodular worm</name>
    <dbReference type="NCBI Taxonomy" id="61180"/>
    <lineage>
        <taxon>Eukaryota</taxon>
        <taxon>Metazoa</taxon>
        <taxon>Ecdysozoa</taxon>
        <taxon>Nematoda</taxon>
        <taxon>Chromadorea</taxon>
        <taxon>Rhabditida</taxon>
        <taxon>Rhabditina</taxon>
        <taxon>Rhabditomorpha</taxon>
        <taxon>Strongyloidea</taxon>
        <taxon>Strongylidae</taxon>
        <taxon>Oesophagostomum</taxon>
    </lineage>
</organism>
<dbReference type="Proteomes" id="UP000053660">
    <property type="component" value="Unassembled WGS sequence"/>
</dbReference>
<dbReference type="GO" id="GO:0005829">
    <property type="term" value="C:cytosol"/>
    <property type="evidence" value="ECO:0007669"/>
    <property type="project" value="TreeGrafter"/>
</dbReference>
<reference evidence="2 3" key="1">
    <citation type="submission" date="2014-03" db="EMBL/GenBank/DDBJ databases">
        <title>Draft genome of the hookworm Oesophagostomum dentatum.</title>
        <authorList>
            <person name="Mitreva M."/>
        </authorList>
    </citation>
    <scope>NUCLEOTIDE SEQUENCE [LARGE SCALE GENOMIC DNA]</scope>
    <source>
        <strain evidence="2 3">OD-Hann</strain>
    </source>
</reference>
<evidence type="ECO:0000313" key="2">
    <source>
        <dbReference type="EMBL" id="KHJ98901.1"/>
    </source>
</evidence>
<dbReference type="Pfam" id="PF00378">
    <property type="entry name" value="ECH_1"/>
    <property type="match status" value="1"/>
</dbReference>
<keyword evidence="2" id="KW-0413">Isomerase</keyword>
<dbReference type="GO" id="GO:0016853">
    <property type="term" value="F:isomerase activity"/>
    <property type="evidence" value="ECO:0007669"/>
    <property type="project" value="UniProtKB-KW"/>
</dbReference>
<dbReference type="OrthoDB" id="448450at2759"/>
<dbReference type="InterPro" id="IPR001753">
    <property type="entry name" value="Enoyl-CoA_hydra/iso"/>
</dbReference>
<evidence type="ECO:0000313" key="3">
    <source>
        <dbReference type="Proteomes" id="UP000053660"/>
    </source>
</evidence>
<dbReference type="PANTHER" id="PTHR11941:SF27">
    <property type="entry name" value="ETHYLMALONYL-COA DECARBOXYLASE"/>
    <property type="match status" value="1"/>
</dbReference>
<name>A0A0B1TS00_OESDE</name>
<proteinExistence type="predicted"/>
<dbReference type="PANTHER" id="PTHR11941">
    <property type="entry name" value="ENOYL-COA HYDRATASE-RELATED"/>
    <property type="match status" value="1"/>
</dbReference>
<dbReference type="Gene3D" id="3.90.226.10">
    <property type="entry name" value="2-enoyl-CoA Hydratase, Chain A, domain 1"/>
    <property type="match status" value="1"/>
</dbReference>
<dbReference type="SUPFAM" id="SSF52096">
    <property type="entry name" value="ClpP/crotonase"/>
    <property type="match status" value="1"/>
</dbReference>
<dbReference type="CDD" id="cd06558">
    <property type="entry name" value="crotonase-like"/>
    <property type="match status" value="1"/>
</dbReference>
<protein>
    <submittedName>
        <fullName evidence="2">Enoyl-CoA hydratase/isomerase family protein</fullName>
    </submittedName>
</protein>